<feature type="domain" description="C2H2-type" evidence="7">
    <location>
        <begin position="323"/>
        <end position="359"/>
    </location>
</feature>
<dbReference type="GO" id="GO:0000978">
    <property type="term" value="F:RNA polymerase II cis-regulatory region sequence-specific DNA binding"/>
    <property type="evidence" value="ECO:0007669"/>
    <property type="project" value="TreeGrafter"/>
</dbReference>
<evidence type="ECO:0000256" key="2">
    <source>
        <dbReference type="ARBA" id="ARBA00022737"/>
    </source>
</evidence>
<dbReference type="Proteomes" id="UP000077154">
    <property type="component" value="Unassembled WGS sequence"/>
</dbReference>
<dbReference type="GO" id="GO:0045944">
    <property type="term" value="P:positive regulation of transcription by RNA polymerase II"/>
    <property type="evidence" value="ECO:0007669"/>
    <property type="project" value="UniProtKB-ARBA"/>
</dbReference>
<keyword evidence="2" id="KW-0677">Repeat</keyword>
<dbReference type="GO" id="GO:0000981">
    <property type="term" value="F:DNA-binding transcription factor activity, RNA polymerase II-specific"/>
    <property type="evidence" value="ECO:0007669"/>
    <property type="project" value="UniProtKB-ARBA"/>
</dbReference>
<dbReference type="OrthoDB" id="3437960at2759"/>
<evidence type="ECO:0000256" key="6">
    <source>
        <dbReference type="SAM" id="MobiDB-lite"/>
    </source>
</evidence>
<dbReference type="SUPFAM" id="SSF57667">
    <property type="entry name" value="beta-beta-alpha zinc fingers"/>
    <property type="match status" value="3"/>
</dbReference>
<name>A0A177AH63_9PEZI</name>
<dbReference type="Gene3D" id="3.30.160.60">
    <property type="entry name" value="Classic Zinc Finger"/>
    <property type="match status" value="5"/>
</dbReference>
<dbReference type="Pfam" id="PF00096">
    <property type="entry name" value="zf-C2H2"/>
    <property type="match status" value="4"/>
</dbReference>
<dbReference type="PANTHER" id="PTHR19818:SF139">
    <property type="entry name" value="PAIR-RULE PROTEIN ODD-PAIRED"/>
    <property type="match status" value="1"/>
</dbReference>
<dbReference type="InterPro" id="IPR013087">
    <property type="entry name" value="Znf_C2H2_type"/>
</dbReference>
<dbReference type="RefSeq" id="XP_024326043.1">
    <property type="nucleotide sequence ID" value="XM_024466326.1"/>
</dbReference>
<dbReference type="EMBL" id="KV441390">
    <property type="protein sequence ID" value="OAF60762.1"/>
    <property type="molecule type" value="Genomic_DNA"/>
</dbReference>
<dbReference type="InterPro" id="IPR036236">
    <property type="entry name" value="Znf_C2H2_sf"/>
</dbReference>
<dbReference type="GO" id="GO:0008270">
    <property type="term" value="F:zinc ion binding"/>
    <property type="evidence" value="ECO:0007669"/>
    <property type="project" value="UniProtKB-KW"/>
</dbReference>
<evidence type="ECO:0000256" key="1">
    <source>
        <dbReference type="ARBA" id="ARBA00022723"/>
    </source>
</evidence>
<evidence type="ECO:0000313" key="8">
    <source>
        <dbReference type="EMBL" id="OAF60762.1"/>
    </source>
</evidence>
<dbReference type="FunFam" id="3.30.160.60:FF:000125">
    <property type="entry name" value="Putative zinc finger protein 143"/>
    <property type="match status" value="1"/>
</dbReference>
<dbReference type="FunFam" id="3.30.160.60:FF:002343">
    <property type="entry name" value="Zinc finger protein 33A"/>
    <property type="match status" value="1"/>
</dbReference>
<feature type="region of interest" description="Disordered" evidence="6">
    <location>
        <begin position="60"/>
        <end position="85"/>
    </location>
</feature>
<dbReference type="InterPro" id="IPR050329">
    <property type="entry name" value="GLI_C2H2-zinc-finger"/>
</dbReference>
<feature type="domain" description="C2H2-type" evidence="7">
    <location>
        <begin position="491"/>
        <end position="518"/>
    </location>
</feature>
<evidence type="ECO:0000256" key="3">
    <source>
        <dbReference type="ARBA" id="ARBA00022771"/>
    </source>
</evidence>
<feature type="compositionally biased region" description="Low complexity" evidence="6">
    <location>
        <begin position="275"/>
        <end position="300"/>
    </location>
</feature>
<dbReference type="eggNOG" id="KOG1721">
    <property type="taxonomic scope" value="Eukaryota"/>
</dbReference>
<keyword evidence="4" id="KW-0862">Zinc</keyword>
<dbReference type="PROSITE" id="PS50157">
    <property type="entry name" value="ZINC_FINGER_C2H2_2"/>
    <property type="match status" value="5"/>
</dbReference>
<proteinExistence type="predicted"/>
<protein>
    <submittedName>
        <fullName evidence="8">Zinc-finger protein</fullName>
    </submittedName>
</protein>
<dbReference type="GO" id="GO:0005634">
    <property type="term" value="C:nucleus"/>
    <property type="evidence" value="ECO:0007669"/>
    <property type="project" value="TreeGrafter"/>
</dbReference>
<dbReference type="GeneID" id="36285748"/>
<evidence type="ECO:0000256" key="5">
    <source>
        <dbReference type="PROSITE-ProRule" id="PRU00042"/>
    </source>
</evidence>
<feature type="domain" description="C2H2-type" evidence="7">
    <location>
        <begin position="430"/>
        <end position="460"/>
    </location>
</feature>
<feature type="region of interest" description="Disordered" evidence="6">
    <location>
        <begin position="275"/>
        <end position="314"/>
    </location>
</feature>
<dbReference type="PANTHER" id="PTHR19818">
    <property type="entry name" value="ZINC FINGER PROTEIN ZIC AND GLI"/>
    <property type="match status" value="1"/>
</dbReference>
<dbReference type="PROSITE" id="PS00028">
    <property type="entry name" value="ZINC_FINGER_C2H2_1"/>
    <property type="match status" value="3"/>
</dbReference>
<evidence type="ECO:0000259" key="7">
    <source>
        <dbReference type="PROSITE" id="PS50157"/>
    </source>
</evidence>
<accession>A0A177AH63</accession>
<gene>
    <name evidence="8" type="primary">SUR1</name>
    <name evidence="8" type="ORF">VC83_02669</name>
</gene>
<keyword evidence="1" id="KW-0479">Metal-binding</keyword>
<organism evidence="8">
    <name type="scientific">Pseudogymnoascus destructans</name>
    <dbReference type="NCBI Taxonomy" id="655981"/>
    <lineage>
        <taxon>Eukaryota</taxon>
        <taxon>Fungi</taxon>
        <taxon>Dikarya</taxon>
        <taxon>Ascomycota</taxon>
        <taxon>Pezizomycotina</taxon>
        <taxon>Leotiomycetes</taxon>
        <taxon>Thelebolales</taxon>
        <taxon>Thelebolaceae</taxon>
        <taxon>Pseudogymnoascus</taxon>
    </lineage>
</organism>
<dbReference type="SMART" id="SM00355">
    <property type="entry name" value="ZnF_C2H2"/>
    <property type="match status" value="6"/>
</dbReference>
<reference evidence="8" key="1">
    <citation type="submission" date="2016-03" db="EMBL/GenBank/DDBJ databases">
        <title>Updated assembly of Pseudogymnoascus destructans, the fungus causing white-nose syndrome of bats.</title>
        <authorList>
            <person name="Palmer J.M."/>
            <person name="Drees K.P."/>
            <person name="Foster J.T."/>
            <person name="Lindner D.L."/>
        </authorList>
    </citation>
    <scope>NUCLEOTIDE SEQUENCE [LARGE SCALE GENOMIC DNA]</scope>
    <source>
        <strain evidence="8">20631-21</strain>
    </source>
</reference>
<feature type="domain" description="C2H2-type" evidence="7">
    <location>
        <begin position="461"/>
        <end position="490"/>
    </location>
</feature>
<dbReference type="VEuPathDB" id="FungiDB:GMDG_01135"/>
<evidence type="ECO:0000256" key="4">
    <source>
        <dbReference type="ARBA" id="ARBA00022833"/>
    </source>
</evidence>
<keyword evidence="3 5" id="KW-0863">Zinc-finger</keyword>
<feature type="domain" description="C2H2-type" evidence="7">
    <location>
        <begin position="402"/>
        <end position="429"/>
    </location>
</feature>
<dbReference type="FunFam" id="3.30.160.60:FF:000446">
    <property type="entry name" value="Zinc finger protein"/>
    <property type="match status" value="1"/>
</dbReference>
<feature type="region of interest" description="Disordered" evidence="6">
    <location>
        <begin position="523"/>
        <end position="562"/>
    </location>
</feature>
<sequence>MGATPFEALLGQLEIMNDNRAYNPSSGGNMDMMFSQDGSIDAADVWANALPWDSSSNAYTQATNTEAPSPHPTTEDSFHQSHHDHYFSGGHSNRSTIIYEERCDSPECHVQQCHEPDCTGCTGDDLVECTNPYCLPIDTCHGSNVCHSGTTKCAGSFGMDIVSAAASLAAMKPPAMSGGQFYNGSQNYEFCATIANGYTNATHPPHFGACMFTNAYMPSYNNGGMMGAAQDSGMCQYINNNSNFCQSHETYHNMGPPSFQNSTLQYAMSLRDLSSRSSSSQDPFAFSTEPTPSAASTYSSPHPPSDAALLTPASQPDPNFPVPVCQWHDTPTSTPCGKTFATKAALQSHIQSVHTAPLSKSLGFVCRWSGCSRLSLPADRAGFAQRSKLDRHMQSHTGHKACKCPECHHEFSTSQTLESHMRTHTGDKPFKCKEPGCDYEAAQASQLTMHTRTKHTREKPLLCDFPGCGRRFAESSNLSKHKKIHEPEEECRCGVCGKSFRRRDQLRRHLKIHVRKDGLSEVGARKALGGKRGEGTSETGSQLLSPSPSVPPGGAEEGRVGMDIEIDGGSMMASRQSMTAQSNWAMS</sequence>
<dbReference type="AlphaFoldDB" id="A0A177AH63"/>
<feature type="compositionally biased region" description="Basic and acidic residues" evidence="6">
    <location>
        <begin position="73"/>
        <end position="85"/>
    </location>
</feature>